<evidence type="ECO:0000313" key="2">
    <source>
        <dbReference type="Proteomes" id="UP001069802"/>
    </source>
</evidence>
<name>A0ABT4LJ39_9PROT</name>
<organism evidence="1 2">
    <name type="scientific">Kiloniella laminariae</name>
    <dbReference type="NCBI Taxonomy" id="454162"/>
    <lineage>
        <taxon>Bacteria</taxon>
        <taxon>Pseudomonadati</taxon>
        <taxon>Pseudomonadota</taxon>
        <taxon>Alphaproteobacteria</taxon>
        <taxon>Rhodospirillales</taxon>
        <taxon>Kiloniellaceae</taxon>
        <taxon>Kiloniella</taxon>
    </lineage>
</organism>
<keyword evidence="2" id="KW-1185">Reference proteome</keyword>
<reference evidence="1" key="1">
    <citation type="submission" date="2022-12" db="EMBL/GenBank/DDBJ databases">
        <title>Bacterial isolates from different developmental stages of Nematostella vectensis.</title>
        <authorList>
            <person name="Fraune S."/>
        </authorList>
    </citation>
    <scope>NUCLEOTIDE SEQUENCE</scope>
    <source>
        <strain evidence="1">G21630-S1</strain>
    </source>
</reference>
<dbReference type="EMBL" id="JAPWGY010000003">
    <property type="protein sequence ID" value="MCZ4281120.1"/>
    <property type="molecule type" value="Genomic_DNA"/>
</dbReference>
<proteinExistence type="predicted"/>
<evidence type="ECO:0000313" key="1">
    <source>
        <dbReference type="EMBL" id="MCZ4281120.1"/>
    </source>
</evidence>
<dbReference type="InterPro" id="IPR022789">
    <property type="entry name" value="ParD"/>
</dbReference>
<comment type="caution">
    <text evidence="1">The sequence shown here is derived from an EMBL/GenBank/DDBJ whole genome shotgun (WGS) entry which is preliminary data.</text>
</comment>
<protein>
    <submittedName>
        <fullName evidence="1">Type II toxin-antitoxin system ParD family antitoxin</fullName>
    </submittedName>
</protein>
<dbReference type="Proteomes" id="UP001069802">
    <property type="component" value="Unassembled WGS sequence"/>
</dbReference>
<dbReference type="InterPro" id="IPR038296">
    <property type="entry name" value="ParD_sf"/>
</dbReference>
<dbReference type="Pfam" id="PF03693">
    <property type="entry name" value="ParD_antitoxin"/>
    <property type="match status" value="1"/>
</dbReference>
<dbReference type="RefSeq" id="WP_269423298.1">
    <property type="nucleotide sequence ID" value="NZ_JAPWGY010000003.1"/>
</dbReference>
<accession>A0ABT4LJ39</accession>
<sequence>MTVKSSISLTDQQAAFARSLVREGRYASLSSVVQQGLDLLRQKTEAEVLEAEALRLLIAQRREGDFISGNEMKQRLSARLTKKRRVHGLEG</sequence>
<dbReference type="Gene3D" id="6.10.10.120">
    <property type="entry name" value="Antitoxin ParD1-like"/>
    <property type="match status" value="1"/>
</dbReference>
<gene>
    <name evidence="1" type="ORF">O4H49_10050</name>
</gene>